<evidence type="ECO:0000313" key="3">
    <source>
        <dbReference type="Proteomes" id="UP001356427"/>
    </source>
</evidence>
<dbReference type="AlphaFoldDB" id="A0AAN8M196"/>
<proteinExistence type="predicted"/>
<protein>
    <recommendedName>
        <fullName evidence="1">RNA 3'-terminal phosphate cyclase insert domain-containing protein</fullName>
    </recommendedName>
</protein>
<feature type="domain" description="RNA 3'-terminal phosphate cyclase insert" evidence="1">
    <location>
        <begin position="59"/>
        <end position="140"/>
    </location>
</feature>
<dbReference type="GO" id="GO:0005730">
    <property type="term" value="C:nucleolus"/>
    <property type="evidence" value="ECO:0007669"/>
    <property type="project" value="TreeGrafter"/>
</dbReference>
<dbReference type="Proteomes" id="UP001356427">
    <property type="component" value="Unassembled WGS sequence"/>
</dbReference>
<dbReference type="GO" id="GO:0000479">
    <property type="term" value="P:endonucleolytic cleavage of tricistronic rRNA transcript (SSU-rRNA, 5.8S rRNA, LSU-rRNA)"/>
    <property type="evidence" value="ECO:0007669"/>
    <property type="project" value="TreeGrafter"/>
</dbReference>
<reference evidence="2 3" key="1">
    <citation type="submission" date="2021-04" db="EMBL/GenBank/DDBJ databases">
        <authorList>
            <person name="De Guttry C."/>
            <person name="Zahm M."/>
            <person name="Klopp C."/>
            <person name="Cabau C."/>
            <person name="Louis A."/>
            <person name="Berthelot C."/>
            <person name="Parey E."/>
            <person name="Roest Crollius H."/>
            <person name="Montfort J."/>
            <person name="Robinson-Rechavi M."/>
            <person name="Bucao C."/>
            <person name="Bouchez O."/>
            <person name="Gislard M."/>
            <person name="Lluch J."/>
            <person name="Milhes M."/>
            <person name="Lampietro C."/>
            <person name="Lopez Roques C."/>
            <person name="Donnadieu C."/>
            <person name="Braasch I."/>
            <person name="Desvignes T."/>
            <person name="Postlethwait J."/>
            <person name="Bobe J."/>
            <person name="Wedekind C."/>
            <person name="Guiguen Y."/>
        </authorList>
    </citation>
    <scope>NUCLEOTIDE SEQUENCE [LARGE SCALE GENOMIC DNA]</scope>
    <source>
        <strain evidence="2">Cs_M1</strain>
        <tissue evidence="2">Blood</tissue>
    </source>
</reference>
<dbReference type="InterPro" id="IPR036553">
    <property type="entry name" value="RPTC_insert"/>
</dbReference>
<dbReference type="PANTHER" id="PTHR11096">
    <property type="entry name" value="RNA 3' TERMINAL PHOSPHATE CYCLASE"/>
    <property type="match status" value="1"/>
</dbReference>
<keyword evidence="3" id="KW-1185">Reference proteome</keyword>
<evidence type="ECO:0000313" key="2">
    <source>
        <dbReference type="EMBL" id="KAK6322798.1"/>
    </source>
</evidence>
<evidence type="ECO:0000259" key="1">
    <source>
        <dbReference type="Pfam" id="PF05189"/>
    </source>
</evidence>
<dbReference type="SUPFAM" id="SSF55205">
    <property type="entry name" value="EPT/RTPC-like"/>
    <property type="match status" value="1"/>
</dbReference>
<name>A0AAN8M196_9TELE</name>
<organism evidence="2 3">
    <name type="scientific">Coregonus suidteri</name>
    <dbReference type="NCBI Taxonomy" id="861788"/>
    <lineage>
        <taxon>Eukaryota</taxon>
        <taxon>Metazoa</taxon>
        <taxon>Chordata</taxon>
        <taxon>Craniata</taxon>
        <taxon>Vertebrata</taxon>
        <taxon>Euteleostomi</taxon>
        <taxon>Actinopterygii</taxon>
        <taxon>Neopterygii</taxon>
        <taxon>Teleostei</taxon>
        <taxon>Protacanthopterygii</taxon>
        <taxon>Salmoniformes</taxon>
        <taxon>Salmonidae</taxon>
        <taxon>Coregoninae</taxon>
        <taxon>Coregonus</taxon>
    </lineage>
</organism>
<dbReference type="GO" id="GO:0004521">
    <property type="term" value="F:RNA endonuclease activity"/>
    <property type="evidence" value="ECO:0007669"/>
    <property type="project" value="TreeGrafter"/>
</dbReference>
<dbReference type="InterPro" id="IPR000228">
    <property type="entry name" value="RNA3'_term_phos_cyc"/>
</dbReference>
<comment type="caution">
    <text evidence="2">The sequence shown here is derived from an EMBL/GenBank/DDBJ whole genome shotgun (WGS) entry which is preliminary data.</text>
</comment>
<sequence length="285" mass="31586">MLAPFMKHHLKAVLKGVTNDPLDAQLRASCRTVSPPGGGGEVLFSCPVRKTLFYVQLCDPGKIKRIREIVYFVSVSPQMANRIVDSARSVLNKFIPDIYIYTDHMKGDNSGNSPGFGLTLVFETMNGTFLCQNAAGGDLQDPPSQHHLIRLPAAVVGEMSSLHPNMQHREDLHQHHADLTSLLNSKLMKLTGQLWTSLRRTGSTTSKLKTLFPHPGIPTTLLGLNRLCPRTKIQKKERLVRRAEVHSGGLFLAAISTQPIRAWLSWTLGQEHVCNVLLGHLSIHD</sequence>
<dbReference type="InterPro" id="IPR013791">
    <property type="entry name" value="RNA3'-term_phos_cycl_insert"/>
</dbReference>
<dbReference type="EMBL" id="JAGTTL010000005">
    <property type="protein sequence ID" value="KAK6322798.1"/>
    <property type="molecule type" value="Genomic_DNA"/>
</dbReference>
<dbReference type="Pfam" id="PF05189">
    <property type="entry name" value="RTC_insert"/>
    <property type="match status" value="1"/>
</dbReference>
<accession>A0AAN8M196</accession>
<dbReference type="InterPro" id="IPR013792">
    <property type="entry name" value="RNA3'P_cycl/enolpyr_Trfase_a/b"/>
</dbReference>
<gene>
    <name evidence="2" type="ORF">J4Q44_G00075900</name>
</gene>
<dbReference type="Gene3D" id="3.30.360.20">
    <property type="entry name" value="RNA 3'-terminal phosphate cyclase, insert domain"/>
    <property type="match status" value="1"/>
</dbReference>
<dbReference type="PANTHER" id="PTHR11096:SF1">
    <property type="entry name" value="RNA 3'-TERMINAL PHOSPHATE CYCLASE-LIKE PROTEIN"/>
    <property type="match status" value="1"/>
</dbReference>